<accession>A0A1X2EMQ1</accession>
<dbReference type="InterPro" id="IPR050109">
    <property type="entry name" value="HTH-type_TetR-like_transc_reg"/>
</dbReference>
<dbReference type="AlphaFoldDB" id="A0A1X2EMQ1"/>
<dbReference type="OrthoDB" id="4709966at2"/>
<reference evidence="6 7" key="1">
    <citation type="submission" date="2016-01" db="EMBL/GenBank/DDBJ databases">
        <title>The new phylogeny of the genus Mycobacterium.</title>
        <authorList>
            <person name="Tarcisio F."/>
            <person name="Conor M."/>
            <person name="Antonella G."/>
            <person name="Elisabetta G."/>
            <person name="Giulia F.S."/>
            <person name="Sara T."/>
            <person name="Anna F."/>
            <person name="Clotilde B."/>
            <person name="Roberto B."/>
            <person name="Veronica D.S."/>
            <person name="Fabio R."/>
            <person name="Monica P."/>
            <person name="Olivier J."/>
            <person name="Enrico T."/>
            <person name="Nicola S."/>
        </authorList>
    </citation>
    <scope>NUCLEOTIDE SEQUENCE [LARGE SCALE GENOMIC DNA]</scope>
    <source>
        <strain evidence="6 7">DSM 44153</strain>
    </source>
</reference>
<sequence>MARVSSPQLADSPRDRLIAAGVRLLRSDGPGALQARRVCAEVGVSTMAVYTHFGGMTGLLEAIVAESFARFGEALAAVPATDDPMADFFVMGYAYRRFALDDPHRYRLMFRLDLPQTCADQEAGLPVAAATFNQLVTALQRIIDTGRIRADDPVDLAGRMWSMVHGIALLEIVGNFESDGSTVTRIMGPMTQDIFVGMGDDRARVDESMHRARAAIALNAAR</sequence>
<dbReference type="SUPFAM" id="SSF46689">
    <property type="entry name" value="Homeodomain-like"/>
    <property type="match status" value="1"/>
</dbReference>
<keyword evidence="3" id="KW-0804">Transcription</keyword>
<feature type="domain" description="HTH tetR-type" evidence="5">
    <location>
        <begin position="11"/>
        <end position="71"/>
    </location>
</feature>
<evidence type="ECO:0000256" key="3">
    <source>
        <dbReference type="ARBA" id="ARBA00023163"/>
    </source>
</evidence>
<evidence type="ECO:0000256" key="2">
    <source>
        <dbReference type="ARBA" id="ARBA00023125"/>
    </source>
</evidence>
<evidence type="ECO:0000256" key="4">
    <source>
        <dbReference type="PROSITE-ProRule" id="PRU00335"/>
    </source>
</evidence>
<dbReference type="Gene3D" id="1.10.357.10">
    <property type="entry name" value="Tetracycline Repressor, domain 2"/>
    <property type="match status" value="1"/>
</dbReference>
<keyword evidence="2 4" id="KW-0238">DNA-binding</keyword>
<dbReference type="PANTHER" id="PTHR30055:SF209">
    <property type="entry name" value="POSSIBLE TRANSCRIPTIONAL REGULATORY PROTEIN (PROBABLY TETR-FAMILY)"/>
    <property type="match status" value="1"/>
</dbReference>
<gene>
    <name evidence="6" type="ORF">AWC30_04705</name>
</gene>
<dbReference type="GO" id="GO:0003700">
    <property type="term" value="F:DNA-binding transcription factor activity"/>
    <property type="evidence" value="ECO:0007669"/>
    <property type="project" value="TreeGrafter"/>
</dbReference>
<dbReference type="Pfam" id="PF13305">
    <property type="entry name" value="TetR_C_33"/>
    <property type="match status" value="1"/>
</dbReference>
<comment type="caution">
    <text evidence="6">The sequence shown here is derived from an EMBL/GenBank/DDBJ whole genome shotgun (WGS) entry which is preliminary data.</text>
</comment>
<dbReference type="InterPro" id="IPR009057">
    <property type="entry name" value="Homeodomain-like_sf"/>
</dbReference>
<dbReference type="STRING" id="1798.AWC30_04705"/>
<dbReference type="PROSITE" id="PS50977">
    <property type="entry name" value="HTH_TETR_2"/>
    <property type="match status" value="1"/>
</dbReference>
<dbReference type="InterPro" id="IPR001647">
    <property type="entry name" value="HTH_TetR"/>
</dbReference>
<dbReference type="Proteomes" id="UP000193090">
    <property type="component" value="Unassembled WGS sequence"/>
</dbReference>
<evidence type="ECO:0000313" key="6">
    <source>
        <dbReference type="EMBL" id="ORX06882.1"/>
    </source>
</evidence>
<dbReference type="SUPFAM" id="SSF48498">
    <property type="entry name" value="Tetracyclin repressor-like, C-terminal domain"/>
    <property type="match status" value="1"/>
</dbReference>
<dbReference type="EMBL" id="LQPZ01000013">
    <property type="protein sequence ID" value="ORX06882.1"/>
    <property type="molecule type" value="Genomic_DNA"/>
</dbReference>
<dbReference type="Pfam" id="PF00440">
    <property type="entry name" value="TetR_N"/>
    <property type="match status" value="1"/>
</dbReference>
<proteinExistence type="predicted"/>
<keyword evidence="7" id="KW-1185">Reference proteome</keyword>
<evidence type="ECO:0000313" key="7">
    <source>
        <dbReference type="Proteomes" id="UP000193090"/>
    </source>
</evidence>
<dbReference type="GO" id="GO:0000976">
    <property type="term" value="F:transcription cis-regulatory region binding"/>
    <property type="evidence" value="ECO:0007669"/>
    <property type="project" value="TreeGrafter"/>
</dbReference>
<organism evidence="6 7">
    <name type="scientific">Mycolicibacillus trivialis</name>
    <dbReference type="NCBI Taxonomy" id="1798"/>
    <lineage>
        <taxon>Bacteria</taxon>
        <taxon>Bacillati</taxon>
        <taxon>Actinomycetota</taxon>
        <taxon>Actinomycetes</taxon>
        <taxon>Mycobacteriales</taxon>
        <taxon>Mycobacteriaceae</taxon>
        <taxon>Mycolicibacillus</taxon>
    </lineage>
</organism>
<dbReference type="InterPro" id="IPR025996">
    <property type="entry name" value="MT1864/Rv1816-like_C"/>
</dbReference>
<feature type="DNA-binding region" description="H-T-H motif" evidence="4">
    <location>
        <begin position="34"/>
        <end position="53"/>
    </location>
</feature>
<name>A0A1X2EMQ1_9MYCO</name>
<dbReference type="PANTHER" id="PTHR30055">
    <property type="entry name" value="HTH-TYPE TRANSCRIPTIONAL REGULATOR RUTR"/>
    <property type="match status" value="1"/>
</dbReference>
<protein>
    <recommendedName>
        <fullName evidence="5">HTH tetR-type domain-containing protein</fullName>
    </recommendedName>
</protein>
<evidence type="ECO:0000259" key="5">
    <source>
        <dbReference type="PROSITE" id="PS50977"/>
    </source>
</evidence>
<dbReference type="InterPro" id="IPR036271">
    <property type="entry name" value="Tet_transcr_reg_TetR-rel_C_sf"/>
</dbReference>
<evidence type="ECO:0000256" key="1">
    <source>
        <dbReference type="ARBA" id="ARBA00023015"/>
    </source>
</evidence>
<keyword evidence="1" id="KW-0805">Transcription regulation</keyword>